<dbReference type="AlphaFoldDB" id="A0A498SS56"/>
<proteinExistence type="predicted"/>
<dbReference type="OrthoDB" id="5874211at2759"/>
<gene>
    <name evidence="1" type="ORF">NAV_LOCUS7699</name>
</gene>
<reference evidence="1 2" key="1">
    <citation type="submission" date="2018-08" db="EMBL/GenBank/DDBJ databases">
        <authorList>
            <person name="Laetsch R D."/>
            <person name="Stevens L."/>
            <person name="Kumar S."/>
            <person name="Blaxter L. M."/>
        </authorList>
    </citation>
    <scope>NUCLEOTIDE SEQUENCE [LARGE SCALE GENOMIC DNA]</scope>
</reference>
<accession>A0A498SS56</accession>
<evidence type="ECO:0000313" key="1">
    <source>
        <dbReference type="EMBL" id="VBB32908.1"/>
    </source>
</evidence>
<evidence type="ECO:0000313" key="2">
    <source>
        <dbReference type="Proteomes" id="UP000276991"/>
    </source>
</evidence>
<dbReference type="EMBL" id="UPTC01002011">
    <property type="protein sequence ID" value="VBB32908.1"/>
    <property type="molecule type" value="Genomic_DNA"/>
</dbReference>
<organism evidence="1 2">
    <name type="scientific">Acanthocheilonema viteae</name>
    <name type="common">Filarial nematode worm</name>
    <name type="synonym">Dipetalonema viteae</name>
    <dbReference type="NCBI Taxonomy" id="6277"/>
    <lineage>
        <taxon>Eukaryota</taxon>
        <taxon>Metazoa</taxon>
        <taxon>Ecdysozoa</taxon>
        <taxon>Nematoda</taxon>
        <taxon>Chromadorea</taxon>
        <taxon>Rhabditida</taxon>
        <taxon>Spirurina</taxon>
        <taxon>Spiruromorpha</taxon>
        <taxon>Filarioidea</taxon>
        <taxon>Onchocercidae</taxon>
        <taxon>Acanthocheilonema</taxon>
    </lineage>
</organism>
<protein>
    <submittedName>
        <fullName evidence="1">Uncharacterized protein</fullName>
    </submittedName>
</protein>
<keyword evidence="2" id="KW-1185">Reference proteome</keyword>
<name>A0A498SS56_ACAVI</name>
<sequence>MKKLKRRINAVFRGSDMPSTSPVRNWRLSDSMNELAERLAADGVIIEECDIQSSIIPKVPFSVFYMKHNRLPVPVSRHFRPDYSKNLKAYSPAQHQYSLFPRQSCNRGIATLLKGWSFDYGIIVESYSNVVGCGRRTM</sequence>
<dbReference type="Proteomes" id="UP000276991">
    <property type="component" value="Unassembled WGS sequence"/>
</dbReference>